<feature type="region of interest" description="Disordered" evidence="1">
    <location>
        <begin position="116"/>
        <end position="142"/>
    </location>
</feature>
<evidence type="ECO:0008006" key="4">
    <source>
        <dbReference type="Google" id="ProtNLM"/>
    </source>
</evidence>
<feature type="compositionally biased region" description="Polar residues" evidence="1">
    <location>
        <begin position="449"/>
        <end position="468"/>
    </location>
</feature>
<organism evidence="2 3">
    <name type="scientific">Penicillium chermesinum</name>
    <dbReference type="NCBI Taxonomy" id="63820"/>
    <lineage>
        <taxon>Eukaryota</taxon>
        <taxon>Fungi</taxon>
        <taxon>Dikarya</taxon>
        <taxon>Ascomycota</taxon>
        <taxon>Pezizomycotina</taxon>
        <taxon>Eurotiomycetes</taxon>
        <taxon>Eurotiomycetidae</taxon>
        <taxon>Eurotiales</taxon>
        <taxon>Aspergillaceae</taxon>
        <taxon>Penicillium</taxon>
    </lineage>
</organism>
<feature type="compositionally biased region" description="Pro residues" evidence="1">
    <location>
        <begin position="342"/>
        <end position="353"/>
    </location>
</feature>
<name>A0A9W9TKK3_9EURO</name>
<accession>A0A9W9TKK3</accession>
<dbReference type="GO" id="GO:0000307">
    <property type="term" value="C:cyclin-dependent protein kinase holoenzyme complex"/>
    <property type="evidence" value="ECO:0007669"/>
    <property type="project" value="TreeGrafter"/>
</dbReference>
<dbReference type="CDD" id="cd20557">
    <property type="entry name" value="CYCLIN_ScPCL1-like"/>
    <property type="match status" value="1"/>
</dbReference>
<evidence type="ECO:0000313" key="2">
    <source>
        <dbReference type="EMBL" id="KAJ5226206.1"/>
    </source>
</evidence>
<proteinExistence type="predicted"/>
<dbReference type="OrthoDB" id="442243at2759"/>
<dbReference type="GO" id="GO:0005634">
    <property type="term" value="C:nucleus"/>
    <property type="evidence" value="ECO:0007669"/>
    <property type="project" value="TreeGrafter"/>
</dbReference>
<reference evidence="2" key="1">
    <citation type="submission" date="2022-11" db="EMBL/GenBank/DDBJ databases">
        <authorList>
            <person name="Petersen C."/>
        </authorList>
    </citation>
    <scope>NUCLEOTIDE SEQUENCE</scope>
    <source>
        <strain evidence="2">IBT 19713</strain>
    </source>
</reference>
<dbReference type="InterPro" id="IPR036915">
    <property type="entry name" value="Cyclin-like_sf"/>
</dbReference>
<reference evidence="2" key="2">
    <citation type="journal article" date="2023" name="IMA Fungus">
        <title>Comparative genomic study of the Penicillium genus elucidates a diverse pangenome and 15 lateral gene transfer events.</title>
        <authorList>
            <person name="Petersen C."/>
            <person name="Sorensen T."/>
            <person name="Nielsen M.R."/>
            <person name="Sondergaard T.E."/>
            <person name="Sorensen J.L."/>
            <person name="Fitzpatrick D.A."/>
            <person name="Frisvad J.C."/>
            <person name="Nielsen K.L."/>
        </authorList>
    </citation>
    <scope>NUCLEOTIDE SEQUENCE</scope>
    <source>
        <strain evidence="2">IBT 19713</strain>
    </source>
</reference>
<dbReference type="AlphaFoldDB" id="A0A9W9TKK3"/>
<feature type="compositionally biased region" description="Polar residues" evidence="1">
    <location>
        <begin position="132"/>
        <end position="142"/>
    </location>
</feature>
<dbReference type="SUPFAM" id="SSF47954">
    <property type="entry name" value="Cyclin-like"/>
    <property type="match status" value="1"/>
</dbReference>
<gene>
    <name evidence="2" type="ORF">N7468_007431</name>
</gene>
<protein>
    <recommendedName>
        <fullName evidence="4">Cyclin</fullName>
    </recommendedName>
</protein>
<dbReference type="InterPro" id="IPR013922">
    <property type="entry name" value="Cyclin_PHO80-like"/>
</dbReference>
<evidence type="ECO:0000256" key="1">
    <source>
        <dbReference type="SAM" id="MobiDB-lite"/>
    </source>
</evidence>
<dbReference type="GO" id="GO:0019901">
    <property type="term" value="F:protein kinase binding"/>
    <property type="evidence" value="ECO:0007669"/>
    <property type="project" value="InterPro"/>
</dbReference>
<dbReference type="PANTHER" id="PTHR15615">
    <property type="match status" value="1"/>
</dbReference>
<evidence type="ECO:0000313" key="3">
    <source>
        <dbReference type="Proteomes" id="UP001150941"/>
    </source>
</evidence>
<dbReference type="GeneID" id="83204030"/>
<dbReference type="Gene3D" id="1.10.472.10">
    <property type="entry name" value="Cyclin-like"/>
    <property type="match status" value="1"/>
</dbReference>
<feature type="region of interest" description="Disordered" evidence="1">
    <location>
        <begin position="324"/>
        <end position="469"/>
    </location>
</feature>
<dbReference type="Proteomes" id="UP001150941">
    <property type="component" value="Unassembled WGS sequence"/>
</dbReference>
<keyword evidence="3" id="KW-1185">Reference proteome</keyword>
<dbReference type="RefSeq" id="XP_058329617.1">
    <property type="nucleotide sequence ID" value="XM_058476727.1"/>
</dbReference>
<feature type="compositionally biased region" description="Polar residues" evidence="1">
    <location>
        <begin position="401"/>
        <end position="415"/>
    </location>
</feature>
<feature type="compositionally biased region" description="Basic and acidic residues" evidence="1">
    <location>
        <begin position="382"/>
        <end position="391"/>
    </location>
</feature>
<dbReference type="PANTHER" id="PTHR15615:SF118">
    <property type="entry name" value="CYCLIN, HYPOTHETICAL (EUROFUNG)"/>
    <property type="match status" value="1"/>
</dbReference>
<dbReference type="Pfam" id="PF08613">
    <property type="entry name" value="Cyclin"/>
    <property type="match status" value="1"/>
</dbReference>
<comment type="caution">
    <text evidence="2">The sequence shown here is derived from an EMBL/GenBank/DDBJ whole genome shotgun (WGS) entry which is preliminary data.</text>
</comment>
<sequence>MGQPLYPFIPPQLSPMSLPPLDFQFSFPGPSSPAYHTSAQKSCPPKPVIGGSWTAPFRDGLPTPPGDMTGVTYNAMPHFPHGGNVHGMSSHLYAPPRNHYDSSSSSMAPAMKPQVHVPANDAPATDPVPKKTTGSSSGSQLQIPTTINASQGSLAEFAAQMTCLFWFEKTSKLQAIEDRRHSIPTLLAEAIPTPGFQKWVSTILSTTQVSQNVILLALLFIYRLKKFNSSVKGKKGSEFRLMTVALMLGNKFLDDNTYTNKTWAEVSGIAVQEIHVMEVEFLSNIRYDLFSSEAEWARWHTKLGLFGDYFNAASVLPVESEPPILRISPPRLQSTSPSSKLPSPPGDFRPPSQPNWYAPTPALPYPMSQVGEVAPGGSRKRTREEESEHQPMKRVSRPAHTASTPASISLPSQYLNPAASLPPVLTPTSAPVSQPAPAGLSRLPPPNFPATSNPMQQSIPTTASSQLPIPSMMPSAYSRAPNWSQQMPSASLPPVASTIYNHPTLPDLGRLPQTPYGVSSSTVSPSCVGIFGPHASDSPLPVLLPCKPQLSLPTSPLGFDSIDPTSVRVDAAATQCPLRPYALPAIEQGLGRPQDRLAAIYPIGPVVSEPRPPNLSTLPLRHSLAECLIISLLTM</sequence>
<dbReference type="GO" id="GO:0016538">
    <property type="term" value="F:cyclin-dependent protein serine/threonine kinase regulator activity"/>
    <property type="evidence" value="ECO:0007669"/>
    <property type="project" value="TreeGrafter"/>
</dbReference>
<dbReference type="EMBL" id="JAPQKS010000005">
    <property type="protein sequence ID" value="KAJ5226206.1"/>
    <property type="molecule type" value="Genomic_DNA"/>
</dbReference>